<sequence>MKSIARERPSNYEADGHAAYARRLAGYMNDAGYIRALTIREYGIAPGVHRIQEWIDKRHRDAAAIKRVVQNRHRIDPAANDGDDFKVVRLDLPKPTPKPRIRRKPVAFVPPAKVRPPVRLSRRVIDAVAEWFGLKPQDILGKSRAHHKVSARFVAIRILREMRFASGEHRFSFPDIGRVLDGRDHSTIIYAWNTFDDRARKYPEMREAYEDLRHLAEGWQA</sequence>
<keyword evidence="3" id="KW-1185">Reference proteome</keyword>
<dbReference type="CDD" id="cd06571">
    <property type="entry name" value="Bac_DnaA_C"/>
    <property type="match status" value="1"/>
</dbReference>
<dbReference type="SMART" id="SM00760">
    <property type="entry name" value="Bac_DnaA_C"/>
    <property type="match status" value="1"/>
</dbReference>
<protein>
    <recommendedName>
        <fullName evidence="1">Chromosomal replication initiator DnaA C-terminal domain-containing protein</fullName>
    </recommendedName>
</protein>
<name>A0ABW9UWQ6_9SPHN</name>
<dbReference type="Gene3D" id="1.10.1750.10">
    <property type="match status" value="1"/>
</dbReference>
<evidence type="ECO:0000313" key="3">
    <source>
        <dbReference type="Proteomes" id="UP000444401"/>
    </source>
</evidence>
<evidence type="ECO:0000313" key="2">
    <source>
        <dbReference type="EMBL" id="MXO67772.1"/>
    </source>
</evidence>
<dbReference type="RefSeq" id="WP_160732398.1">
    <property type="nucleotide sequence ID" value="NZ_WTYO01000001.1"/>
</dbReference>
<organism evidence="2 3">
    <name type="scientific">Pelagerythrobacter marinus</name>
    <dbReference type="NCBI Taxonomy" id="538382"/>
    <lineage>
        <taxon>Bacteria</taxon>
        <taxon>Pseudomonadati</taxon>
        <taxon>Pseudomonadota</taxon>
        <taxon>Alphaproteobacteria</taxon>
        <taxon>Sphingomonadales</taxon>
        <taxon>Erythrobacteraceae</taxon>
        <taxon>Pelagerythrobacter</taxon>
    </lineage>
</organism>
<dbReference type="Pfam" id="PF08299">
    <property type="entry name" value="Bac_DnaA_C"/>
    <property type="match status" value="1"/>
</dbReference>
<dbReference type="SUPFAM" id="SSF48295">
    <property type="entry name" value="TrpR-like"/>
    <property type="match status" value="1"/>
</dbReference>
<comment type="caution">
    <text evidence="2">The sequence shown here is derived from an EMBL/GenBank/DDBJ whole genome shotgun (WGS) entry which is preliminary data.</text>
</comment>
<dbReference type="EMBL" id="WTYO01000001">
    <property type="protein sequence ID" value="MXO67772.1"/>
    <property type="molecule type" value="Genomic_DNA"/>
</dbReference>
<accession>A0ABW9UWQ6</accession>
<gene>
    <name evidence="2" type="ORF">GRI72_02855</name>
</gene>
<feature type="domain" description="Chromosomal replication initiator DnaA C-terminal" evidence="1">
    <location>
        <begin position="120"/>
        <end position="195"/>
    </location>
</feature>
<reference evidence="2 3" key="1">
    <citation type="submission" date="2019-12" db="EMBL/GenBank/DDBJ databases">
        <title>Genomic-based taxomic classification of the family Erythrobacteraceae.</title>
        <authorList>
            <person name="Xu L."/>
        </authorList>
    </citation>
    <scope>NUCLEOTIDE SEQUENCE [LARGE SCALE GENOMIC DNA]</scope>
    <source>
        <strain evidence="2 3">H32</strain>
    </source>
</reference>
<dbReference type="InterPro" id="IPR010921">
    <property type="entry name" value="Trp_repressor/repl_initiator"/>
</dbReference>
<dbReference type="InterPro" id="IPR013159">
    <property type="entry name" value="DnaA_C"/>
</dbReference>
<evidence type="ECO:0000259" key="1">
    <source>
        <dbReference type="SMART" id="SM00760"/>
    </source>
</evidence>
<dbReference type="Proteomes" id="UP000444401">
    <property type="component" value="Unassembled WGS sequence"/>
</dbReference>
<proteinExistence type="predicted"/>